<comment type="caution">
    <text evidence="1">The sequence shown here is derived from an EMBL/GenBank/DDBJ whole genome shotgun (WGS) entry which is preliminary data.</text>
</comment>
<dbReference type="Proteomes" id="UP001500212">
    <property type="component" value="Unassembled WGS sequence"/>
</dbReference>
<dbReference type="EMBL" id="BAABHJ010000022">
    <property type="protein sequence ID" value="GAA4612911.1"/>
    <property type="molecule type" value="Genomic_DNA"/>
</dbReference>
<protein>
    <submittedName>
        <fullName evidence="1">Uncharacterized protein</fullName>
    </submittedName>
</protein>
<sequence length="80" mass="8621">MLGTGAGQSFTVSAWVCLTSTAHFATAVSQDGSTWSVFYLQYAKTGNRWAFSRNTRALSSAAPRLRTWTHLVGVYDADGG</sequence>
<name>A0ABP8TSN8_9ACTN</name>
<gene>
    <name evidence="1" type="ORF">GCM10023195_55640</name>
</gene>
<dbReference type="Pfam" id="PF13385">
    <property type="entry name" value="Laminin_G_3"/>
    <property type="match status" value="1"/>
</dbReference>
<keyword evidence="2" id="KW-1185">Reference proteome</keyword>
<evidence type="ECO:0000313" key="2">
    <source>
        <dbReference type="Proteomes" id="UP001500212"/>
    </source>
</evidence>
<evidence type="ECO:0000313" key="1">
    <source>
        <dbReference type="EMBL" id="GAA4612911.1"/>
    </source>
</evidence>
<dbReference type="InterPro" id="IPR013320">
    <property type="entry name" value="ConA-like_dom_sf"/>
</dbReference>
<reference evidence="2" key="1">
    <citation type="journal article" date="2019" name="Int. J. Syst. Evol. Microbiol.">
        <title>The Global Catalogue of Microorganisms (GCM) 10K type strain sequencing project: providing services to taxonomists for standard genome sequencing and annotation.</title>
        <authorList>
            <consortium name="The Broad Institute Genomics Platform"/>
            <consortium name="The Broad Institute Genome Sequencing Center for Infectious Disease"/>
            <person name="Wu L."/>
            <person name="Ma J."/>
        </authorList>
    </citation>
    <scope>NUCLEOTIDE SEQUENCE [LARGE SCALE GENOMIC DNA]</scope>
    <source>
        <strain evidence="2">JCM 17938</strain>
    </source>
</reference>
<dbReference type="Gene3D" id="2.60.120.200">
    <property type="match status" value="1"/>
</dbReference>
<dbReference type="SUPFAM" id="SSF49899">
    <property type="entry name" value="Concanavalin A-like lectins/glucanases"/>
    <property type="match status" value="1"/>
</dbReference>
<organism evidence="1 2">
    <name type="scientific">Actinoallomurus liliacearum</name>
    <dbReference type="NCBI Taxonomy" id="1080073"/>
    <lineage>
        <taxon>Bacteria</taxon>
        <taxon>Bacillati</taxon>
        <taxon>Actinomycetota</taxon>
        <taxon>Actinomycetes</taxon>
        <taxon>Streptosporangiales</taxon>
        <taxon>Thermomonosporaceae</taxon>
        <taxon>Actinoallomurus</taxon>
    </lineage>
</organism>
<accession>A0ABP8TSN8</accession>
<proteinExistence type="predicted"/>